<dbReference type="Proteomes" id="UP001281147">
    <property type="component" value="Unassembled WGS sequence"/>
</dbReference>
<evidence type="ECO:0000313" key="1">
    <source>
        <dbReference type="EMBL" id="KAK3710919.1"/>
    </source>
</evidence>
<reference evidence="1" key="1">
    <citation type="submission" date="2023-07" db="EMBL/GenBank/DDBJ databases">
        <title>Black Yeasts Isolated from many extreme environments.</title>
        <authorList>
            <person name="Coleine C."/>
            <person name="Stajich J.E."/>
            <person name="Selbmann L."/>
        </authorList>
    </citation>
    <scope>NUCLEOTIDE SEQUENCE</scope>
    <source>
        <strain evidence="1">CCFEE 5714</strain>
    </source>
</reference>
<keyword evidence="2" id="KW-1185">Reference proteome</keyword>
<proteinExistence type="predicted"/>
<protein>
    <submittedName>
        <fullName evidence="1">Uncharacterized protein</fullName>
    </submittedName>
</protein>
<accession>A0ACC3N6X4</accession>
<dbReference type="EMBL" id="JAUTXU010000080">
    <property type="protein sequence ID" value="KAK3710919.1"/>
    <property type="molecule type" value="Genomic_DNA"/>
</dbReference>
<evidence type="ECO:0000313" key="2">
    <source>
        <dbReference type="Proteomes" id="UP001281147"/>
    </source>
</evidence>
<name>A0ACC3N6X4_9PEZI</name>
<comment type="caution">
    <text evidence="1">The sequence shown here is derived from an EMBL/GenBank/DDBJ whole genome shotgun (WGS) entry which is preliminary data.</text>
</comment>
<gene>
    <name evidence="1" type="ORF">LTR37_009940</name>
</gene>
<sequence>MDPWSTSTPRRSPWSTSPPKRTPGHGSIASASDSTATDNTHSLEFLRTQILANARVLFAGRLSHDYLHYRHTKQTPIQSLDIIILPEEPVLKVSYRMYKALLTYQGAVEEPTVEVAAAGQPAKDMRGALEALLHVVMSGLSKLEGHAWIPLEGECTITMDRGDLSALFLKEHLKWDGSPE</sequence>
<organism evidence="1 2">
    <name type="scientific">Vermiconidia calcicola</name>
    <dbReference type="NCBI Taxonomy" id="1690605"/>
    <lineage>
        <taxon>Eukaryota</taxon>
        <taxon>Fungi</taxon>
        <taxon>Dikarya</taxon>
        <taxon>Ascomycota</taxon>
        <taxon>Pezizomycotina</taxon>
        <taxon>Dothideomycetes</taxon>
        <taxon>Dothideomycetidae</taxon>
        <taxon>Mycosphaerellales</taxon>
        <taxon>Extremaceae</taxon>
        <taxon>Vermiconidia</taxon>
    </lineage>
</organism>